<evidence type="ECO:0000313" key="5">
    <source>
        <dbReference type="EMBL" id="TDP61265.1"/>
    </source>
</evidence>
<dbReference type="GO" id="GO:0006355">
    <property type="term" value="P:regulation of DNA-templated transcription"/>
    <property type="evidence" value="ECO:0007669"/>
    <property type="project" value="InterPro"/>
</dbReference>
<accession>A0A4R6QFK4</accession>
<dbReference type="OrthoDB" id="8533716at2"/>
<dbReference type="SUPFAM" id="SSF55785">
    <property type="entry name" value="PYP-like sensor domain (PAS domain)"/>
    <property type="match status" value="1"/>
</dbReference>
<dbReference type="GO" id="GO:0003677">
    <property type="term" value="F:DNA binding"/>
    <property type="evidence" value="ECO:0007669"/>
    <property type="project" value="UniProtKB-KW"/>
</dbReference>
<dbReference type="InterPro" id="IPR035965">
    <property type="entry name" value="PAS-like_dom_sf"/>
</dbReference>
<dbReference type="InParanoid" id="A0A4R6QFK4"/>
<dbReference type="InterPro" id="IPR036388">
    <property type="entry name" value="WH-like_DNA-bd_sf"/>
</dbReference>
<dbReference type="EMBL" id="SNXS01000014">
    <property type="protein sequence ID" value="TDP61265.1"/>
    <property type="molecule type" value="Genomic_DNA"/>
</dbReference>
<dbReference type="Pfam" id="PF00196">
    <property type="entry name" value="GerE"/>
    <property type="match status" value="1"/>
</dbReference>
<organism evidence="5 6">
    <name type="scientific">Roseateles toxinivorans</name>
    <dbReference type="NCBI Taxonomy" id="270368"/>
    <lineage>
        <taxon>Bacteria</taxon>
        <taxon>Pseudomonadati</taxon>
        <taxon>Pseudomonadota</taxon>
        <taxon>Betaproteobacteria</taxon>
        <taxon>Burkholderiales</taxon>
        <taxon>Sphaerotilaceae</taxon>
        <taxon>Roseateles</taxon>
    </lineage>
</organism>
<evidence type="ECO:0000259" key="4">
    <source>
        <dbReference type="PROSITE" id="PS50043"/>
    </source>
</evidence>
<dbReference type="PANTHER" id="PTHR44688:SF16">
    <property type="entry name" value="DNA-BINDING TRANSCRIPTIONAL ACTIVATOR DEVR_DOSR"/>
    <property type="match status" value="1"/>
</dbReference>
<dbReference type="Gene3D" id="3.30.450.20">
    <property type="entry name" value="PAS domain"/>
    <property type="match status" value="1"/>
</dbReference>
<evidence type="ECO:0000313" key="6">
    <source>
        <dbReference type="Proteomes" id="UP000295361"/>
    </source>
</evidence>
<dbReference type="InterPro" id="IPR016032">
    <property type="entry name" value="Sig_transdc_resp-reg_C-effctor"/>
</dbReference>
<keyword evidence="2" id="KW-0238">DNA-binding</keyword>
<evidence type="ECO:0000256" key="2">
    <source>
        <dbReference type="ARBA" id="ARBA00023125"/>
    </source>
</evidence>
<dbReference type="PRINTS" id="PR00038">
    <property type="entry name" value="HTHLUXR"/>
</dbReference>
<feature type="domain" description="HTH luxR-type" evidence="4">
    <location>
        <begin position="130"/>
        <end position="192"/>
    </location>
</feature>
<dbReference type="Proteomes" id="UP000295361">
    <property type="component" value="Unassembled WGS sequence"/>
</dbReference>
<proteinExistence type="predicted"/>
<dbReference type="InterPro" id="IPR000014">
    <property type="entry name" value="PAS"/>
</dbReference>
<dbReference type="CDD" id="cd00130">
    <property type="entry name" value="PAS"/>
    <property type="match status" value="1"/>
</dbReference>
<sequence length="192" mass="21732">MKARAPAGGRKAVDYEWAFYNAPVGQAIGRHRMVVDCNAVFEEMFMVSRKAMIGQSFQSLYPTEADFAKTGERITPTLTSAGRYSDQRVMRRANGDLFWVQVSGYVRNREDPFEETLWAFTDLSRGGRVESPQHIAMTPRERDIAALLMERRSGKEIGKALGISPRTVDVYKTRLLRKYGVTSSEELVSKLL</sequence>
<protein>
    <submittedName>
        <fullName evidence="5">PAS domain S-box-containing protein</fullName>
    </submittedName>
</protein>
<dbReference type="InterPro" id="IPR000792">
    <property type="entry name" value="Tscrpt_reg_LuxR_C"/>
</dbReference>
<evidence type="ECO:0000256" key="3">
    <source>
        <dbReference type="ARBA" id="ARBA00023163"/>
    </source>
</evidence>
<dbReference type="SMART" id="SM00421">
    <property type="entry name" value="HTH_LUXR"/>
    <property type="match status" value="1"/>
</dbReference>
<dbReference type="PROSITE" id="PS50043">
    <property type="entry name" value="HTH_LUXR_2"/>
    <property type="match status" value="1"/>
</dbReference>
<dbReference type="RefSeq" id="WP_133703781.1">
    <property type="nucleotide sequence ID" value="NZ_SNXS01000014.1"/>
</dbReference>
<gene>
    <name evidence="5" type="ORF">DES47_11437</name>
</gene>
<keyword evidence="6" id="KW-1185">Reference proteome</keyword>
<dbReference type="Gene3D" id="1.10.10.10">
    <property type="entry name" value="Winged helix-like DNA-binding domain superfamily/Winged helix DNA-binding domain"/>
    <property type="match status" value="1"/>
</dbReference>
<dbReference type="Pfam" id="PF13426">
    <property type="entry name" value="PAS_9"/>
    <property type="match status" value="1"/>
</dbReference>
<dbReference type="PANTHER" id="PTHR44688">
    <property type="entry name" value="DNA-BINDING TRANSCRIPTIONAL ACTIVATOR DEVR_DOSR"/>
    <property type="match status" value="1"/>
</dbReference>
<reference evidence="5 6" key="1">
    <citation type="submission" date="2019-03" db="EMBL/GenBank/DDBJ databases">
        <title>Genomic Encyclopedia of Type Strains, Phase IV (KMG-IV): sequencing the most valuable type-strain genomes for metagenomic binning, comparative biology and taxonomic classification.</title>
        <authorList>
            <person name="Goeker M."/>
        </authorList>
    </citation>
    <scope>NUCLEOTIDE SEQUENCE [LARGE SCALE GENOMIC DNA]</scope>
    <source>
        <strain evidence="5 6">DSM 16998</strain>
    </source>
</reference>
<dbReference type="CDD" id="cd06170">
    <property type="entry name" value="LuxR_C_like"/>
    <property type="match status" value="1"/>
</dbReference>
<comment type="caution">
    <text evidence="5">The sequence shown here is derived from an EMBL/GenBank/DDBJ whole genome shotgun (WGS) entry which is preliminary data.</text>
</comment>
<name>A0A4R6QFK4_9BURK</name>
<dbReference type="AlphaFoldDB" id="A0A4R6QFK4"/>
<keyword evidence="3" id="KW-0804">Transcription</keyword>
<dbReference type="NCBIfam" id="TIGR00229">
    <property type="entry name" value="sensory_box"/>
    <property type="match status" value="1"/>
</dbReference>
<evidence type="ECO:0000256" key="1">
    <source>
        <dbReference type="ARBA" id="ARBA00023015"/>
    </source>
</evidence>
<keyword evidence="1" id="KW-0805">Transcription regulation</keyword>
<dbReference type="SUPFAM" id="SSF46894">
    <property type="entry name" value="C-terminal effector domain of the bipartite response regulators"/>
    <property type="match status" value="1"/>
</dbReference>